<organism evidence="1">
    <name type="scientific">Drosophila melanogaster</name>
    <name type="common">Fruit fly</name>
    <dbReference type="NCBI Taxonomy" id="7227"/>
    <lineage>
        <taxon>Eukaryota</taxon>
        <taxon>Metazoa</taxon>
        <taxon>Ecdysozoa</taxon>
        <taxon>Arthropoda</taxon>
        <taxon>Hexapoda</taxon>
        <taxon>Insecta</taxon>
        <taxon>Pterygota</taxon>
        <taxon>Neoptera</taxon>
        <taxon>Endopterygota</taxon>
        <taxon>Diptera</taxon>
        <taxon>Brachycera</taxon>
        <taxon>Muscomorpha</taxon>
        <taxon>Ephydroidea</taxon>
        <taxon>Drosophilidae</taxon>
        <taxon>Drosophila</taxon>
        <taxon>Sophophora</taxon>
    </lineage>
</organism>
<reference evidence="1" key="1">
    <citation type="journal article" date="2003" name="Genome Biol.">
        <title>An integrated gene annotation and transcriptional profiling approach towards the full gene content of the Drosophila genome.</title>
        <authorList>
            <person name="Hild M."/>
            <person name="Beckmann B."/>
            <person name="Haas S.A."/>
            <person name="Koch B."/>
            <person name="Solovyev V."/>
            <person name="Busold C."/>
            <person name="Fellenberg K."/>
            <person name="Boutros M."/>
            <person name="Vingron M."/>
            <person name="Sauer F."/>
            <person name="Hoheisel J.D."/>
            <person name="Paro R."/>
        </authorList>
    </citation>
    <scope>NUCLEOTIDE SEQUENCE</scope>
</reference>
<gene>
    <name evidence="1" type="ORF">HDC02755</name>
</gene>
<accession>Q6IHC7</accession>
<evidence type="ECO:0000313" key="1">
    <source>
        <dbReference type="EMBL" id="DAA03688.1"/>
    </source>
</evidence>
<proteinExistence type="predicted"/>
<dbReference type="EMBL" id="BK003489">
    <property type="protein sequence ID" value="DAA03688.1"/>
    <property type="molecule type" value="Genomic_DNA"/>
</dbReference>
<dbReference type="AlphaFoldDB" id="Q6IHC7"/>
<sequence>MASLGIEYQTKRVELSEHGEEVGEKPGCDEERAKRVNLEPCGPFKVPPLKCHFALLMPDQDPSEKWDNFMPFNGKLLVVNAMAAAQHHQDAGITRTAVKKWQTGMKLRSLR</sequence>
<name>Q6IHC7_DROME</name>
<protein>
    <submittedName>
        <fullName evidence="1">HDC02755</fullName>
    </submittedName>
</protein>